<proteinExistence type="predicted"/>
<gene>
    <name evidence="1" type="ORF">METZ01_LOCUS434030</name>
</gene>
<dbReference type="EMBL" id="UINC01174846">
    <property type="protein sequence ID" value="SVD81176.1"/>
    <property type="molecule type" value="Genomic_DNA"/>
</dbReference>
<dbReference type="AlphaFoldDB" id="A0A382YCY8"/>
<organism evidence="1">
    <name type="scientific">marine metagenome</name>
    <dbReference type="NCBI Taxonomy" id="408172"/>
    <lineage>
        <taxon>unclassified sequences</taxon>
        <taxon>metagenomes</taxon>
        <taxon>ecological metagenomes</taxon>
    </lineage>
</organism>
<evidence type="ECO:0000313" key="1">
    <source>
        <dbReference type="EMBL" id="SVD81176.1"/>
    </source>
</evidence>
<accession>A0A382YCY8</accession>
<protein>
    <submittedName>
        <fullName evidence="1">Uncharacterized protein</fullName>
    </submittedName>
</protein>
<feature type="non-terminal residue" evidence="1">
    <location>
        <position position="264"/>
    </location>
</feature>
<reference evidence="1" key="1">
    <citation type="submission" date="2018-05" db="EMBL/GenBank/DDBJ databases">
        <authorList>
            <person name="Lanie J.A."/>
            <person name="Ng W.-L."/>
            <person name="Kazmierczak K.M."/>
            <person name="Andrzejewski T.M."/>
            <person name="Davidsen T.M."/>
            <person name="Wayne K.J."/>
            <person name="Tettelin H."/>
            <person name="Glass J.I."/>
            <person name="Rusch D."/>
            <person name="Podicherti R."/>
            <person name="Tsui H.-C.T."/>
            <person name="Winkler M.E."/>
        </authorList>
    </citation>
    <scope>NUCLEOTIDE SEQUENCE</scope>
</reference>
<name>A0A382YCY8_9ZZZZ</name>
<sequence>SCGINEFTNIPADARRFIDLDRDREMQYDVGLAFHIIYGEYALTDITLHLTINEYYENAGILVYEIFTKHWLMDDWVSFTEANQTMEMTFSEKVGPHYLRIYSPNVSGAVAGYITDSENNTLISWSEEDFLEWQSGTAYNSVYINFDTGLGDTPIGKISEDEIQRTVDRLNYRHNNSSPFHFEIDTIDYTHNNSWTIGGDLWNTWESIYTLAYNSLETLNIFSVIGFYYNLSLGGVGLFPWTIDDGDPIFYRVSMKGVYLTDLS</sequence>
<feature type="non-terminal residue" evidence="1">
    <location>
        <position position="1"/>
    </location>
</feature>